<dbReference type="InterPro" id="IPR013154">
    <property type="entry name" value="ADH-like_N"/>
</dbReference>
<comment type="caution">
    <text evidence="3">The sequence shown here is derived from an EMBL/GenBank/DDBJ whole genome shotgun (WGS) entry which is preliminary data.</text>
</comment>
<dbReference type="Pfam" id="PF08240">
    <property type="entry name" value="ADH_N"/>
    <property type="match status" value="1"/>
</dbReference>
<dbReference type="EMBL" id="MCAS01000068">
    <property type="protein sequence ID" value="RKF30576.1"/>
    <property type="molecule type" value="Genomic_DNA"/>
</dbReference>
<dbReference type="GO" id="GO:0016491">
    <property type="term" value="F:oxidoreductase activity"/>
    <property type="evidence" value="ECO:0007669"/>
    <property type="project" value="InterPro"/>
</dbReference>
<keyword evidence="1" id="KW-0521">NADP</keyword>
<dbReference type="Gene3D" id="3.40.50.720">
    <property type="entry name" value="NAD(P)-binding Rossmann-like Domain"/>
    <property type="match status" value="1"/>
</dbReference>
<proteinExistence type="predicted"/>
<dbReference type="SUPFAM" id="SSF50129">
    <property type="entry name" value="GroES-like"/>
    <property type="match status" value="1"/>
</dbReference>
<gene>
    <name evidence="3" type="ORF">BCY88_13020</name>
</gene>
<dbReference type="SMART" id="SM00829">
    <property type="entry name" value="PKS_ER"/>
    <property type="match status" value="1"/>
</dbReference>
<protein>
    <submittedName>
        <fullName evidence="3">Quinone oxidoreductase</fullName>
    </submittedName>
</protein>
<name>A0A420FCH4_9BURK</name>
<feature type="domain" description="Enoyl reductase (ER)" evidence="2">
    <location>
        <begin position="13"/>
        <end position="325"/>
    </location>
</feature>
<dbReference type="OrthoDB" id="9787435at2"/>
<dbReference type="Gene3D" id="3.90.180.10">
    <property type="entry name" value="Medium-chain alcohol dehydrogenases, catalytic domain"/>
    <property type="match status" value="1"/>
</dbReference>
<dbReference type="InterPro" id="IPR036291">
    <property type="entry name" value="NAD(P)-bd_dom_sf"/>
</dbReference>
<dbReference type="RefSeq" id="WP_120349110.1">
    <property type="nucleotide sequence ID" value="NZ_MCAS01000068.1"/>
</dbReference>
<evidence type="ECO:0000313" key="4">
    <source>
        <dbReference type="Proteomes" id="UP000283709"/>
    </source>
</evidence>
<dbReference type="InterPro" id="IPR020843">
    <property type="entry name" value="ER"/>
</dbReference>
<evidence type="ECO:0000256" key="1">
    <source>
        <dbReference type="ARBA" id="ARBA00022857"/>
    </source>
</evidence>
<accession>A0A420FCH4</accession>
<evidence type="ECO:0000259" key="2">
    <source>
        <dbReference type="SMART" id="SM00829"/>
    </source>
</evidence>
<reference evidence="3 4" key="1">
    <citation type="submission" date="2016-07" db="EMBL/GenBank/DDBJ databases">
        <title>Genome analysis of Burkholderia fungorum ES3-20.</title>
        <authorList>
            <person name="Xu D."/>
            <person name="Yao R."/>
            <person name="Zheng S."/>
        </authorList>
    </citation>
    <scope>NUCLEOTIDE SEQUENCE [LARGE SCALE GENOMIC DNA]</scope>
    <source>
        <strain evidence="3 4">ES3-20</strain>
    </source>
</reference>
<sequence>MKMRALVLDRYNGPLELTELDVPAPAQGEVRVRIKASGLNPLDTKIRAGTADHARHPLPLILGIDMAGVVDEVGPGVTAFKVGDAVYGMTGGVGGIQGSLAQYASVDASLLARKPANLSFREAAALPLAFITSWSGIVDRAHLQAGQTVLVQGGAGGVGHISVQIALALGANVFATASAANQEVVARFGATSIDYSAQTVEQYVESCTRGKGFDLVVDTVGGATLDACFQAVKHFGHVVSALGWGTHALAPLSFREASYSGVFTLYPLLSGQNRAHHGEMLEQATRLVEAGKLTPRLDPGRFDLSSAESAYALMVGGAAEGKVVVDVS</sequence>
<dbReference type="SUPFAM" id="SSF51735">
    <property type="entry name" value="NAD(P)-binding Rossmann-fold domains"/>
    <property type="match status" value="1"/>
</dbReference>
<organism evidence="3 4">
    <name type="scientific">Paraburkholderia fungorum</name>
    <dbReference type="NCBI Taxonomy" id="134537"/>
    <lineage>
        <taxon>Bacteria</taxon>
        <taxon>Pseudomonadati</taxon>
        <taxon>Pseudomonadota</taxon>
        <taxon>Betaproteobacteria</taxon>
        <taxon>Burkholderiales</taxon>
        <taxon>Burkholderiaceae</taxon>
        <taxon>Paraburkholderia</taxon>
    </lineage>
</organism>
<dbReference type="InterPro" id="IPR051603">
    <property type="entry name" value="Zinc-ADH_QOR/CCCR"/>
</dbReference>
<dbReference type="InterPro" id="IPR011032">
    <property type="entry name" value="GroES-like_sf"/>
</dbReference>
<dbReference type="Pfam" id="PF13602">
    <property type="entry name" value="ADH_zinc_N_2"/>
    <property type="match status" value="1"/>
</dbReference>
<dbReference type="AlphaFoldDB" id="A0A420FCH4"/>
<dbReference type="CDD" id="cd08272">
    <property type="entry name" value="MDR6"/>
    <property type="match status" value="1"/>
</dbReference>
<dbReference type="PANTHER" id="PTHR44154:SF1">
    <property type="entry name" value="QUINONE OXIDOREDUCTASE"/>
    <property type="match status" value="1"/>
</dbReference>
<dbReference type="Proteomes" id="UP000283709">
    <property type="component" value="Unassembled WGS sequence"/>
</dbReference>
<evidence type="ECO:0000313" key="3">
    <source>
        <dbReference type="EMBL" id="RKF30576.1"/>
    </source>
</evidence>
<dbReference type="PANTHER" id="PTHR44154">
    <property type="entry name" value="QUINONE OXIDOREDUCTASE"/>
    <property type="match status" value="1"/>
</dbReference>